<dbReference type="Proteomes" id="UP000186922">
    <property type="component" value="Unassembled WGS sequence"/>
</dbReference>
<keyword evidence="3" id="KW-1185">Reference proteome</keyword>
<organism evidence="2 3">
    <name type="scientific">Ramazzottius varieornatus</name>
    <name type="common">Water bear</name>
    <name type="synonym">Tardigrade</name>
    <dbReference type="NCBI Taxonomy" id="947166"/>
    <lineage>
        <taxon>Eukaryota</taxon>
        <taxon>Metazoa</taxon>
        <taxon>Ecdysozoa</taxon>
        <taxon>Tardigrada</taxon>
        <taxon>Eutardigrada</taxon>
        <taxon>Parachela</taxon>
        <taxon>Hypsibioidea</taxon>
        <taxon>Ramazzottiidae</taxon>
        <taxon>Ramazzottius</taxon>
    </lineage>
</organism>
<reference evidence="2 3" key="1">
    <citation type="journal article" date="2016" name="Nat. Commun.">
        <title>Extremotolerant tardigrade genome and improved radiotolerance of human cultured cells by tardigrade-unique protein.</title>
        <authorList>
            <person name="Hashimoto T."/>
            <person name="Horikawa D.D."/>
            <person name="Saito Y."/>
            <person name="Kuwahara H."/>
            <person name="Kozuka-Hata H."/>
            <person name="Shin-I T."/>
            <person name="Minakuchi Y."/>
            <person name="Ohishi K."/>
            <person name="Motoyama A."/>
            <person name="Aizu T."/>
            <person name="Enomoto A."/>
            <person name="Kondo K."/>
            <person name="Tanaka S."/>
            <person name="Hara Y."/>
            <person name="Koshikawa S."/>
            <person name="Sagara H."/>
            <person name="Miura T."/>
            <person name="Yokobori S."/>
            <person name="Miyagawa K."/>
            <person name="Suzuki Y."/>
            <person name="Kubo T."/>
            <person name="Oyama M."/>
            <person name="Kohara Y."/>
            <person name="Fujiyama A."/>
            <person name="Arakawa K."/>
            <person name="Katayama T."/>
            <person name="Toyoda A."/>
            <person name="Kunieda T."/>
        </authorList>
    </citation>
    <scope>NUCLEOTIDE SEQUENCE [LARGE SCALE GENOMIC DNA]</scope>
    <source>
        <strain evidence="2 3">YOKOZUNA-1</strain>
    </source>
</reference>
<proteinExistence type="predicted"/>
<dbReference type="AlphaFoldDB" id="A0A1D1UXC5"/>
<dbReference type="EMBL" id="BDGG01000002">
    <property type="protein sequence ID" value="GAU93095.1"/>
    <property type="molecule type" value="Genomic_DNA"/>
</dbReference>
<accession>A0A1D1UXC5</accession>
<name>A0A1D1UXC5_RAMVA</name>
<comment type="caution">
    <text evidence="2">The sequence shown here is derived from an EMBL/GenBank/DDBJ whole genome shotgun (WGS) entry which is preliminary data.</text>
</comment>
<protein>
    <submittedName>
        <fullName evidence="2">Uncharacterized protein</fullName>
    </submittedName>
</protein>
<evidence type="ECO:0000313" key="3">
    <source>
        <dbReference type="Proteomes" id="UP000186922"/>
    </source>
</evidence>
<gene>
    <name evidence="2" type="primary">RvY_05083-1</name>
    <name evidence="2" type="synonym">RvY_05083.1</name>
    <name evidence="2" type="ORF">RvY_05083</name>
</gene>
<feature type="compositionally biased region" description="Basic and acidic residues" evidence="1">
    <location>
        <begin position="14"/>
        <end position="33"/>
    </location>
</feature>
<evidence type="ECO:0000313" key="2">
    <source>
        <dbReference type="EMBL" id="GAU93095.1"/>
    </source>
</evidence>
<sequence length="47" mass="5226">MEYLSSLLNQVRGSHDDLGSLEHRHEPHDDHSVHNAVIAAASPDPNR</sequence>
<evidence type="ECO:0000256" key="1">
    <source>
        <dbReference type="SAM" id="MobiDB-lite"/>
    </source>
</evidence>
<feature type="region of interest" description="Disordered" evidence="1">
    <location>
        <begin position="14"/>
        <end position="47"/>
    </location>
</feature>